<feature type="signal peptide" evidence="2">
    <location>
        <begin position="1"/>
        <end position="17"/>
    </location>
</feature>
<dbReference type="RefSeq" id="XP_069209505.1">
    <property type="nucleotide sequence ID" value="XM_069352087.1"/>
</dbReference>
<feature type="compositionally biased region" description="Low complexity" evidence="1">
    <location>
        <begin position="135"/>
        <end position="173"/>
    </location>
</feature>
<organism evidence="3 4">
    <name type="scientific">Vanrija albida</name>
    <dbReference type="NCBI Taxonomy" id="181172"/>
    <lineage>
        <taxon>Eukaryota</taxon>
        <taxon>Fungi</taxon>
        <taxon>Dikarya</taxon>
        <taxon>Basidiomycota</taxon>
        <taxon>Agaricomycotina</taxon>
        <taxon>Tremellomycetes</taxon>
        <taxon>Trichosporonales</taxon>
        <taxon>Trichosporonaceae</taxon>
        <taxon>Vanrija</taxon>
    </lineage>
</organism>
<feature type="region of interest" description="Disordered" evidence="1">
    <location>
        <begin position="124"/>
        <end position="173"/>
    </location>
</feature>
<accession>A0ABR3Q530</accession>
<keyword evidence="4" id="KW-1185">Reference proteome</keyword>
<keyword evidence="2" id="KW-0732">Signal</keyword>
<gene>
    <name evidence="3" type="ORF">Q8F55_003546</name>
</gene>
<evidence type="ECO:0000313" key="3">
    <source>
        <dbReference type="EMBL" id="KAL1409561.1"/>
    </source>
</evidence>
<dbReference type="EMBL" id="JBBXJM010000003">
    <property type="protein sequence ID" value="KAL1409561.1"/>
    <property type="molecule type" value="Genomic_DNA"/>
</dbReference>
<evidence type="ECO:0000256" key="2">
    <source>
        <dbReference type="SAM" id="SignalP"/>
    </source>
</evidence>
<proteinExistence type="predicted"/>
<evidence type="ECO:0000313" key="4">
    <source>
        <dbReference type="Proteomes" id="UP001565368"/>
    </source>
</evidence>
<evidence type="ECO:0008006" key="5">
    <source>
        <dbReference type="Google" id="ProtNLM"/>
    </source>
</evidence>
<reference evidence="3 4" key="1">
    <citation type="submission" date="2023-08" db="EMBL/GenBank/DDBJ databases">
        <title>Annotated Genome Sequence of Vanrija albida AlHP1.</title>
        <authorList>
            <person name="Herzog R."/>
        </authorList>
    </citation>
    <scope>NUCLEOTIDE SEQUENCE [LARGE SCALE GENOMIC DNA]</scope>
    <source>
        <strain evidence="3 4">AlHP1</strain>
    </source>
</reference>
<protein>
    <recommendedName>
        <fullName evidence="5">Ser-Thr-rich glycosyl-phosphatidyl-inositol-anchored membrane family-domain-containing protein</fullName>
    </recommendedName>
</protein>
<name>A0ABR3Q530_9TREE</name>
<dbReference type="Proteomes" id="UP001565368">
    <property type="component" value="Unassembled WGS sequence"/>
</dbReference>
<evidence type="ECO:0000256" key="1">
    <source>
        <dbReference type="SAM" id="MobiDB-lite"/>
    </source>
</evidence>
<sequence>MRVLAAAALALATAALAAPAPTAGPVTITFPKANDYWVEEGTFVVTWTGGGEATLDFKVYNPFGSAQQFLLGSAPASAGYAAWTPPPNEQRLKYPAAQRYEVIIADHATGAAVATSDPFEIKPYHTKASLPSPPSNGTAPSASGAGAGASGSTAASSGSGSAPAGASASGKAGTSGASTVVVSATTVVAGCTLAMLAM</sequence>
<comment type="caution">
    <text evidence="3">The sequence shown here is derived from an EMBL/GenBank/DDBJ whole genome shotgun (WGS) entry which is preliminary data.</text>
</comment>
<dbReference type="GeneID" id="95984589"/>
<feature type="chain" id="PRO_5046145605" description="Ser-Thr-rich glycosyl-phosphatidyl-inositol-anchored membrane family-domain-containing protein" evidence="2">
    <location>
        <begin position="18"/>
        <end position="198"/>
    </location>
</feature>